<comment type="caution">
    <text evidence="1">The sequence shown here is derived from an EMBL/GenBank/DDBJ whole genome shotgun (WGS) entry which is preliminary data.</text>
</comment>
<proteinExistence type="predicted"/>
<dbReference type="AlphaFoldDB" id="A0A5B0QEZ2"/>
<evidence type="ECO:0000313" key="2">
    <source>
        <dbReference type="Proteomes" id="UP000324748"/>
    </source>
</evidence>
<name>A0A5B0QEZ2_PUCGR</name>
<dbReference type="EMBL" id="VSWC01000016">
    <property type="protein sequence ID" value="KAA1111689.1"/>
    <property type="molecule type" value="Genomic_DNA"/>
</dbReference>
<protein>
    <submittedName>
        <fullName evidence="1">Uncharacterized protein</fullName>
    </submittedName>
</protein>
<keyword evidence="2" id="KW-1185">Reference proteome</keyword>
<gene>
    <name evidence="1" type="ORF">PGT21_008664</name>
</gene>
<accession>A0A5B0QEZ2</accession>
<evidence type="ECO:0000313" key="1">
    <source>
        <dbReference type="EMBL" id="KAA1111689.1"/>
    </source>
</evidence>
<sequence>MSCARLLDIRSPSLPTIRCRSSCKTGDCWRNSRPRVTASATYLNSRCSAGRGLRHNRLDERIPVKLLLHTPDAVIGRQTTVQGHCHATALPRNDIYSLLIMYGFRTIKV</sequence>
<dbReference type="Proteomes" id="UP000324748">
    <property type="component" value="Unassembled WGS sequence"/>
</dbReference>
<reference evidence="1 2" key="1">
    <citation type="submission" date="2019-05" db="EMBL/GenBank/DDBJ databases">
        <title>Emergence of the Ug99 lineage of the wheat stem rust pathogen through somatic hybridization.</title>
        <authorList>
            <person name="Li F."/>
            <person name="Upadhyaya N.M."/>
            <person name="Sperschneider J."/>
            <person name="Matny O."/>
            <person name="Nguyen-Phuc H."/>
            <person name="Mago R."/>
            <person name="Raley C."/>
            <person name="Miller M.E."/>
            <person name="Silverstein K.A.T."/>
            <person name="Henningsen E."/>
            <person name="Hirsch C.D."/>
            <person name="Visser B."/>
            <person name="Pretorius Z.A."/>
            <person name="Steffenson B.J."/>
            <person name="Schwessinger B."/>
            <person name="Dodds P.N."/>
            <person name="Figueroa M."/>
        </authorList>
    </citation>
    <scope>NUCLEOTIDE SEQUENCE [LARGE SCALE GENOMIC DNA]</scope>
    <source>
        <strain evidence="1">21-0</strain>
    </source>
</reference>
<organism evidence="1 2">
    <name type="scientific">Puccinia graminis f. sp. tritici</name>
    <dbReference type="NCBI Taxonomy" id="56615"/>
    <lineage>
        <taxon>Eukaryota</taxon>
        <taxon>Fungi</taxon>
        <taxon>Dikarya</taxon>
        <taxon>Basidiomycota</taxon>
        <taxon>Pucciniomycotina</taxon>
        <taxon>Pucciniomycetes</taxon>
        <taxon>Pucciniales</taxon>
        <taxon>Pucciniaceae</taxon>
        <taxon>Puccinia</taxon>
    </lineage>
</organism>